<name>A0A1U8MDD0_GOSHI</name>
<proteinExistence type="predicted"/>
<feature type="domain" description="Retrotransposon Copia-like N-terminal" evidence="1">
    <location>
        <begin position="14"/>
        <end position="60"/>
    </location>
</feature>
<reference evidence="3" key="2">
    <citation type="submission" date="2025-08" db="UniProtKB">
        <authorList>
            <consortium name="RefSeq"/>
        </authorList>
    </citation>
    <scope>IDENTIFICATION</scope>
</reference>
<dbReference type="PANTHER" id="PTHR37610:SF78">
    <property type="entry name" value="GAG-POLYPEPTIDE OF LTR COPIA-TYPE-RELATED"/>
    <property type="match status" value="1"/>
</dbReference>
<accession>A0A1U8MDD0</accession>
<evidence type="ECO:0000313" key="2">
    <source>
        <dbReference type="Proteomes" id="UP000818029"/>
    </source>
</evidence>
<dbReference type="OrthoDB" id="1002462at2759"/>
<dbReference type="Proteomes" id="UP000818029">
    <property type="component" value="Chromosome A02"/>
</dbReference>
<dbReference type="Pfam" id="PF14244">
    <property type="entry name" value="Retrotran_gag_3"/>
    <property type="match status" value="1"/>
</dbReference>
<evidence type="ECO:0000259" key="1">
    <source>
        <dbReference type="Pfam" id="PF14244"/>
    </source>
</evidence>
<dbReference type="PANTHER" id="PTHR37610">
    <property type="entry name" value="CCHC-TYPE DOMAIN-CONTAINING PROTEIN"/>
    <property type="match status" value="1"/>
</dbReference>
<keyword evidence="2" id="KW-1185">Reference proteome</keyword>
<protein>
    <recommendedName>
        <fullName evidence="1">Retrotransposon Copia-like N-terminal domain-containing protein</fullName>
    </recommendedName>
</protein>
<gene>
    <name evidence="3" type="primary">LOC107936599</name>
</gene>
<sequence length="136" mass="15483">MAATIDFTHPPYLHPSDTPGIILVTHQLVGIDNYSVWSRSMRVALLTKNKLGFVDGDSKKKAYTEELQSQWERCNAIVLSWILNSVSKELSAGILFTSSATLVWKDLKERFDKVDGSRVYFLHREITTLHQVPHEP</sequence>
<dbReference type="PaxDb" id="3635-A0A1U8MDD0"/>
<dbReference type="AlphaFoldDB" id="A0A1U8MDD0"/>
<dbReference type="KEGG" id="ghi:107936599"/>
<reference evidence="2" key="1">
    <citation type="journal article" date="2020" name="Nat. Genet.">
        <title>Genomic diversifications of five Gossypium allopolyploid species and their impact on cotton improvement.</title>
        <authorList>
            <person name="Chen Z.J."/>
            <person name="Sreedasyam A."/>
            <person name="Ando A."/>
            <person name="Song Q."/>
            <person name="De Santiago L.M."/>
            <person name="Hulse-Kemp A.M."/>
            <person name="Ding M."/>
            <person name="Ye W."/>
            <person name="Kirkbride R.C."/>
            <person name="Jenkins J."/>
            <person name="Plott C."/>
            <person name="Lovell J."/>
            <person name="Lin Y.M."/>
            <person name="Vaughn R."/>
            <person name="Liu B."/>
            <person name="Simpson S."/>
            <person name="Scheffler B.E."/>
            <person name="Wen L."/>
            <person name="Saski C.A."/>
            <person name="Grover C.E."/>
            <person name="Hu G."/>
            <person name="Conover J.L."/>
            <person name="Carlson J.W."/>
            <person name="Shu S."/>
            <person name="Boston L.B."/>
            <person name="Williams M."/>
            <person name="Peterson D.G."/>
            <person name="McGee K."/>
            <person name="Jones D.C."/>
            <person name="Wendel J.F."/>
            <person name="Stelly D.M."/>
            <person name="Grimwood J."/>
            <person name="Schmutz J."/>
        </authorList>
    </citation>
    <scope>NUCLEOTIDE SEQUENCE [LARGE SCALE GENOMIC DNA]</scope>
    <source>
        <strain evidence="2">cv. TM-1</strain>
    </source>
</reference>
<evidence type="ECO:0000313" key="3">
    <source>
        <dbReference type="RefSeq" id="XP_016724847.1"/>
    </source>
</evidence>
<dbReference type="GeneID" id="107936599"/>
<organism evidence="2 3">
    <name type="scientific">Gossypium hirsutum</name>
    <name type="common">Upland cotton</name>
    <name type="synonym">Gossypium mexicanum</name>
    <dbReference type="NCBI Taxonomy" id="3635"/>
    <lineage>
        <taxon>Eukaryota</taxon>
        <taxon>Viridiplantae</taxon>
        <taxon>Streptophyta</taxon>
        <taxon>Embryophyta</taxon>
        <taxon>Tracheophyta</taxon>
        <taxon>Spermatophyta</taxon>
        <taxon>Magnoliopsida</taxon>
        <taxon>eudicotyledons</taxon>
        <taxon>Gunneridae</taxon>
        <taxon>Pentapetalae</taxon>
        <taxon>rosids</taxon>
        <taxon>malvids</taxon>
        <taxon>Malvales</taxon>
        <taxon>Malvaceae</taxon>
        <taxon>Malvoideae</taxon>
        <taxon>Gossypium</taxon>
    </lineage>
</organism>
<dbReference type="RefSeq" id="XP_016724847.1">
    <property type="nucleotide sequence ID" value="XM_016869358.2"/>
</dbReference>
<dbReference type="InterPro" id="IPR029472">
    <property type="entry name" value="Copia-like_N"/>
</dbReference>